<evidence type="ECO:0000256" key="3">
    <source>
        <dbReference type="ARBA" id="ARBA00022801"/>
    </source>
</evidence>
<feature type="domain" description="Helicase C-terminal" evidence="7">
    <location>
        <begin position="119"/>
        <end position="289"/>
    </location>
</feature>
<dbReference type="Proteomes" id="UP000238479">
    <property type="component" value="Chromosome 4"/>
</dbReference>
<sequence length="524" mass="58794">MHGSILFFVTGKREIESLCQKLLRAWSKMFMKMSIGSDSAEVSEINSGQEITRNEISEAFDVHDNLNDHQTDSDRFCSDDEYHYEVVMTDDDVDSLWQDAPEIDGNVADILKEKVSIVSLKAAFEGLVRKTSLGNKSDGKQPNSVTDLDACSNQSNCLIGKKGSVKDGRMPGALCLHAFEKVKEGERLVVVATNVAGTSKTIRGIKYVVDTGKVKVKKYNPSNSMETFEVEWMSKASADQRKGRAGRTGPGHCHRLYSSAVYDNFPEFSVPEISKVPVDGLVLLLKSMDIHEGVVEVELCLNHLGALDENKRVTSSGKAMAWYPISPRQSRMLLTIIQIMHKKKIDPRPNLVLLTIRPGIKKEWLVGYARSLCTLPDPKKVTRHSYDPITDQVVHDVVPTFGDHLCDLPPHPQAISEFEDRVKAFAFALLDGQVFPCLKPVSKSRDPPLTIVLRPLELVPKQIWNHLEKLKTKNIDSCAMLLEVWKVNPWELYQEIGECQKSLHSKFGSLWLDMLKQVGLDLPR</sequence>
<dbReference type="Gene3D" id="1.20.120.1080">
    <property type="match status" value="1"/>
</dbReference>
<dbReference type="InterPro" id="IPR027417">
    <property type="entry name" value="P-loop_NTPase"/>
</dbReference>
<keyword evidence="3 8" id="KW-0378">Hydrolase</keyword>
<dbReference type="Gene3D" id="3.40.50.300">
    <property type="entry name" value="P-loop containing nucleotide triphosphate hydrolases"/>
    <property type="match status" value="1"/>
</dbReference>
<organism evidence="8 9">
    <name type="scientific">Rosa chinensis</name>
    <name type="common">China rose</name>
    <dbReference type="NCBI Taxonomy" id="74649"/>
    <lineage>
        <taxon>Eukaryota</taxon>
        <taxon>Viridiplantae</taxon>
        <taxon>Streptophyta</taxon>
        <taxon>Embryophyta</taxon>
        <taxon>Tracheophyta</taxon>
        <taxon>Spermatophyta</taxon>
        <taxon>Magnoliopsida</taxon>
        <taxon>eudicotyledons</taxon>
        <taxon>Gunneridae</taxon>
        <taxon>Pentapetalae</taxon>
        <taxon>rosids</taxon>
        <taxon>fabids</taxon>
        <taxon>Rosales</taxon>
        <taxon>Rosaceae</taxon>
        <taxon>Rosoideae</taxon>
        <taxon>Rosoideae incertae sedis</taxon>
        <taxon>Rosa</taxon>
    </lineage>
</organism>
<accession>A0A2P6QP77</accession>
<dbReference type="GO" id="GO:0005730">
    <property type="term" value="C:nucleolus"/>
    <property type="evidence" value="ECO:0007669"/>
    <property type="project" value="TreeGrafter"/>
</dbReference>
<evidence type="ECO:0000256" key="5">
    <source>
        <dbReference type="ARBA" id="ARBA00022840"/>
    </source>
</evidence>
<keyword evidence="4 8" id="KW-0347">Helicase</keyword>
<dbReference type="SMART" id="SM00490">
    <property type="entry name" value="HELICc"/>
    <property type="match status" value="1"/>
</dbReference>
<dbReference type="CDD" id="cd18791">
    <property type="entry name" value="SF2_C_RHA"/>
    <property type="match status" value="1"/>
</dbReference>
<evidence type="ECO:0000256" key="6">
    <source>
        <dbReference type="ARBA" id="ARBA00047984"/>
    </source>
</evidence>
<dbReference type="InterPro" id="IPR001650">
    <property type="entry name" value="Helicase_C-like"/>
</dbReference>
<dbReference type="PANTHER" id="PTHR18934:SF99">
    <property type="entry name" value="ATP-DEPENDENT RNA HELICASE DHX37-RELATED"/>
    <property type="match status" value="1"/>
</dbReference>
<comment type="caution">
    <text evidence="8">The sequence shown here is derived from an EMBL/GenBank/DDBJ whole genome shotgun (WGS) entry which is preliminary data.</text>
</comment>
<dbReference type="GO" id="GO:0000462">
    <property type="term" value="P:maturation of SSU-rRNA from tricistronic rRNA transcript (SSU-rRNA, 5.8S rRNA, LSU-rRNA)"/>
    <property type="evidence" value="ECO:0007669"/>
    <property type="project" value="TreeGrafter"/>
</dbReference>
<protein>
    <recommendedName>
        <fullName evidence="1">RNA helicase</fullName>
        <ecNumber evidence="1">3.6.4.13</ecNumber>
    </recommendedName>
</protein>
<name>A0A2P6QP77_ROSCH</name>
<keyword evidence="2" id="KW-0547">Nucleotide-binding</keyword>
<dbReference type="Gramene" id="PRQ35976">
    <property type="protein sequence ID" value="PRQ35976"/>
    <property type="gene ID" value="RchiOBHm_Chr4g0386401"/>
</dbReference>
<dbReference type="GO" id="GO:0016887">
    <property type="term" value="F:ATP hydrolysis activity"/>
    <property type="evidence" value="ECO:0007669"/>
    <property type="project" value="RHEA"/>
</dbReference>
<dbReference type="AlphaFoldDB" id="A0A2P6QP77"/>
<dbReference type="GO" id="GO:0003724">
    <property type="term" value="F:RNA helicase activity"/>
    <property type="evidence" value="ECO:0007669"/>
    <property type="project" value="UniProtKB-EC"/>
</dbReference>
<evidence type="ECO:0000256" key="1">
    <source>
        <dbReference type="ARBA" id="ARBA00012552"/>
    </source>
</evidence>
<gene>
    <name evidence="8" type="ORF">RchiOBHm_Chr4g0386401</name>
</gene>
<evidence type="ECO:0000256" key="4">
    <source>
        <dbReference type="ARBA" id="ARBA00022806"/>
    </source>
</evidence>
<reference evidence="8 9" key="1">
    <citation type="journal article" date="2018" name="Nat. Genet.">
        <title>The Rosa genome provides new insights in the design of modern roses.</title>
        <authorList>
            <person name="Bendahmane M."/>
        </authorList>
    </citation>
    <scope>NUCLEOTIDE SEQUENCE [LARGE SCALE GENOMIC DNA]</scope>
    <source>
        <strain evidence="9">cv. Old Blush</strain>
    </source>
</reference>
<evidence type="ECO:0000313" key="8">
    <source>
        <dbReference type="EMBL" id="PRQ35976.1"/>
    </source>
</evidence>
<dbReference type="GO" id="GO:0005524">
    <property type="term" value="F:ATP binding"/>
    <property type="evidence" value="ECO:0007669"/>
    <property type="project" value="UniProtKB-KW"/>
</dbReference>
<dbReference type="SUPFAM" id="SSF52540">
    <property type="entry name" value="P-loop containing nucleoside triphosphate hydrolases"/>
    <property type="match status" value="1"/>
</dbReference>
<evidence type="ECO:0000313" key="9">
    <source>
        <dbReference type="Proteomes" id="UP000238479"/>
    </source>
</evidence>
<dbReference type="Pfam" id="PF00271">
    <property type="entry name" value="Helicase_C"/>
    <property type="match status" value="1"/>
</dbReference>
<dbReference type="EMBL" id="PDCK01000042">
    <property type="protein sequence ID" value="PRQ35976.1"/>
    <property type="molecule type" value="Genomic_DNA"/>
</dbReference>
<evidence type="ECO:0000259" key="7">
    <source>
        <dbReference type="PROSITE" id="PS51194"/>
    </source>
</evidence>
<keyword evidence="5" id="KW-0067">ATP-binding</keyword>
<dbReference type="GO" id="GO:0003723">
    <property type="term" value="F:RNA binding"/>
    <property type="evidence" value="ECO:0007669"/>
    <property type="project" value="TreeGrafter"/>
</dbReference>
<dbReference type="EC" id="3.6.4.13" evidence="1"/>
<dbReference type="STRING" id="74649.A0A2P6QP77"/>
<proteinExistence type="predicted"/>
<evidence type="ECO:0000256" key="2">
    <source>
        <dbReference type="ARBA" id="ARBA00022741"/>
    </source>
</evidence>
<comment type="catalytic activity">
    <reaction evidence="6">
        <text>ATP + H2O = ADP + phosphate + H(+)</text>
        <dbReference type="Rhea" id="RHEA:13065"/>
        <dbReference type="ChEBI" id="CHEBI:15377"/>
        <dbReference type="ChEBI" id="CHEBI:15378"/>
        <dbReference type="ChEBI" id="CHEBI:30616"/>
        <dbReference type="ChEBI" id="CHEBI:43474"/>
        <dbReference type="ChEBI" id="CHEBI:456216"/>
        <dbReference type="EC" id="3.6.4.13"/>
    </reaction>
</comment>
<dbReference type="PANTHER" id="PTHR18934">
    <property type="entry name" value="ATP-DEPENDENT RNA HELICASE"/>
    <property type="match status" value="1"/>
</dbReference>
<dbReference type="PROSITE" id="PS51194">
    <property type="entry name" value="HELICASE_CTER"/>
    <property type="match status" value="1"/>
</dbReference>
<keyword evidence="9" id="KW-1185">Reference proteome</keyword>